<proteinExistence type="predicted"/>
<evidence type="ECO:0000313" key="2">
    <source>
        <dbReference type="EMBL" id="OGY80007.1"/>
    </source>
</evidence>
<sequence>MNTPKKKIQEIKNQLKQVLDPELKVNIVDLGLVYNIAYDLAQRKVHIQMTLTTIGCPLGPMIEKEVKEKLKDIEGIKEIEVELVWEPAWNQNMITEEGKQQLKFGW</sequence>
<comment type="caution">
    <text evidence="2">The sequence shown here is derived from an EMBL/GenBank/DDBJ whole genome shotgun (WGS) entry which is preliminary data.</text>
</comment>
<dbReference type="PANTHER" id="PTHR42831:SF1">
    <property type="entry name" value="FE-S PROTEIN MATURATION AUXILIARY FACTOR YITW"/>
    <property type="match status" value="1"/>
</dbReference>
<dbReference type="AlphaFoldDB" id="A0A1G2AVM2"/>
<reference evidence="2 3" key="1">
    <citation type="journal article" date="2016" name="Nat. Commun.">
        <title>Thousands of microbial genomes shed light on interconnected biogeochemical processes in an aquifer system.</title>
        <authorList>
            <person name="Anantharaman K."/>
            <person name="Brown C.T."/>
            <person name="Hug L.A."/>
            <person name="Sharon I."/>
            <person name="Castelle C.J."/>
            <person name="Probst A.J."/>
            <person name="Thomas B.C."/>
            <person name="Singh A."/>
            <person name="Wilkins M.J."/>
            <person name="Karaoz U."/>
            <person name="Brodie E.L."/>
            <person name="Williams K.H."/>
            <person name="Hubbard S.S."/>
            <person name="Banfield J.F."/>
        </authorList>
    </citation>
    <scope>NUCLEOTIDE SEQUENCE [LARGE SCALE GENOMIC DNA]</scope>
</reference>
<dbReference type="SUPFAM" id="SSF117916">
    <property type="entry name" value="Fe-S cluster assembly (FSCA) domain-like"/>
    <property type="match status" value="1"/>
</dbReference>
<dbReference type="EMBL" id="MHKB01000002">
    <property type="protein sequence ID" value="OGY80007.1"/>
    <property type="molecule type" value="Genomic_DNA"/>
</dbReference>
<dbReference type="InterPro" id="IPR034904">
    <property type="entry name" value="FSCA_dom_sf"/>
</dbReference>
<feature type="domain" description="MIP18 family-like" evidence="1">
    <location>
        <begin position="9"/>
        <end position="82"/>
    </location>
</feature>
<dbReference type="PANTHER" id="PTHR42831">
    <property type="entry name" value="FE-S PROTEIN MATURATION AUXILIARY FACTOR YITW"/>
    <property type="match status" value="1"/>
</dbReference>
<evidence type="ECO:0000313" key="3">
    <source>
        <dbReference type="Proteomes" id="UP000177165"/>
    </source>
</evidence>
<dbReference type="InterPro" id="IPR052339">
    <property type="entry name" value="Fe-S_Maturation_MIP18"/>
</dbReference>
<gene>
    <name evidence="2" type="ORF">A3B74_05115</name>
</gene>
<dbReference type="Gene3D" id="3.30.300.130">
    <property type="entry name" value="Fe-S cluster assembly (FSCA)"/>
    <property type="match status" value="1"/>
</dbReference>
<dbReference type="Proteomes" id="UP000177165">
    <property type="component" value="Unassembled WGS sequence"/>
</dbReference>
<protein>
    <recommendedName>
        <fullName evidence="1">MIP18 family-like domain-containing protein</fullName>
    </recommendedName>
</protein>
<evidence type="ECO:0000259" key="1">
    <source>
        <dbReference type="Pfam" id="PF01883"/>
    </source>
</evidence>
<dbReference type="Pfam" id="PF01883">
    <property type="entry name" value="FeS_assembly_P"/>
    <property type="match status" value="1"/>
</dbReference>
<accession>A0A1G2AVM2</accession>
<dbReference type="STRING" id="1798540.A3B74_05115"/>
<name>A0A1G2AVM2_9BACT</name>
<dbReference type="InterPro" id="IPR002744">
    <property type="entry name" value="MIP18-like"/>
</dbReference>
<organism evidence="2 3">
    <name type="scientific">Candidatus Kerfeldbacteria bacterium RIFCSPHIGHO2_02_FULL_42_14</name>
    <dbReference type="NCBI Taxonomy" id="1798540"/>
    <lineage>
        <taxon>Bacteria</taxon>
        <taxon>Candidatus Kerfeldiibacteriota</taxon>
    </lineage>
</organism>